<dbReference type="Gene3D" id="2.10.25.10">
    <property type="entry name" value="Laminin"/>
    <property type="match status" value="2"/>
</dbReference>
<sequence>MNILNILILQFLFLLPHILTVKSSTLECTDKQYSELNKIFDNIQVLQKVAIIAPLGTYYLYTSFTDNEDDLVPLLQQNGQKIVIHSSLTANNIEWHSMNVLVKRIKIVPIFEGSMLIKYHTPQLLINSCNYDTKIIYVDDQYFTIDTYNAGLVSMYENELIINFKTFENGIFFFSLADQGDMLIAQIINGHIEVIFDFGSSSKTIISGGIALNDGQWHEVKWIHQFDSVKLLVDGILLNETTPAGLYRKLDFNYEIDIGGRPSDQYSEDIQSSYHGCLGRIYLNNIDLLSFAPKDKYTKCYMPKPQILTILNEKSSIFVPYSFMPFNFEFRIIKQNGNLLQILNGNKDTLLYLSIEKNNSLFLLAEKHGIRQEYISPISISDGSWHSLSLKMRGGRLNVELNGLIVLWLEGSFVRNLGLTMTAFNISTIGCFRSASVDLKNALIIGDVIKNKCTFINKCHPNPCENNGKCEQSQLDVFKCSCSNHYSGKYCHTSMLPYSCEDYIQRIYLQNKKSKGIFSGFKNKIKYDNNITIDIDGSGPLLPFQVQCIYSNKSHPELSDNIDTILYHDMPYGMYVTGSTEPGSVRKTLNYGITEDTIERFIDSFGLCKQYMGYQCRGGSKLMTYGNERRPSSWYATKNGQQGLQWANAPPYSRVCECTLNGTCNYNRMCNCDTGRDGIDEGYNTHSQLLPVIQLFIGGTHRTSSVNITIGPLICTQKNVFDVVTFNDRNQRMVGSQLFNGHIFDLYIQVRFSHSLMTIFTWESKNSERWFQLFVREGYLVAQIVNGGRSQEIQSGLKINDNKWHTVYWEADSLTMKLIVDKEESVVTMYNILPWTYNYIIGSRTERGFSGFAGQLRNFYLCGKEINLGLLARKHHNIKGIKAGYDGFCKPHYCKNGGTCIEMYDNYKCNCTLSPFDGDRCDEERSIFIPYKSELSIPWQFPTQMSNCFRIAIQTSSLNVSLIRAKALFAESVFNLSITEKGYLNVSMYDGFFFHHQIIDNSVNISDQTINDIQFCATKKNFELKIGNKISSQLSGNFSFFTNLNVWQFIDNNFTGCISRLQVGNSFPLKDPKGSRLTYSSNVKFDVCPHEKLLYKKAEIYDNSKKIDISVSVVTENHKKFLILTPIIGISIGLVLCILLCCIVCYVRSQPDGVYKTNETISAYCTGSPSKSAEYLMPGSGISQHQFQTQNKEYFC</sequence>
<dbReference type="STRING" id="6248.A0A0K0E5M2"/>
<name>A0A0K0E5M2_STRER</name>
<keyword evidence="1 2" id="KW-1015">Disulfide bond</keyword>
<feature type="disulfide bond" evidence="2">
    <location>
        <begin position="482"/>
        <end position="491"/>
    </location>
</feature>
<feature type="transmembrane region" description="Helical" evidence="3">
    <location>
        <begin position="1121"/>
        <end position="1147"/>
    </location>
</feature>
<evidence type="ECO:0000259" key="5">
    <source>
        <dbReference type="PROSITE" id="PS50025"/>
    </source>
</evidence>
<dbReference type="SMART" id="SM00181">
    <property type="entry name" value="EGF"/>
    <property type="match status" value="2"/>
</dbReference>
<dbReference type="InterPro" id="IPR001791">
    <property type="entry name" value="Laminin_G"/>
</dbReference>
<keyword evidence="3" id="KW-1133">Transmembrane helix</keyword>
<dbReference type="InterPro" id="IPR050372">
    <property type="entry name" value="Neurexin-related_CASP"/>
</dbReference>
<keyword evidence="3" id="KW-0812">Transmembrane</keyword>
<dbReference type="WBParaSite" id="TCONS_00014948.p1">
    <property type="protein sequence ID" value="TCONS_00014948.p1"/>
    <property type="gene ID" value="XLOC_010158"/>
</dbReference>
<keyword evidence="2" id="KW-0245">EGF-like domain</keyword>
<dbReference type="Proteomes" id="UP000035681">
    <property type="component" value="Unplaced"/>
</dbReference>
<evidence type="ECO:0000256" key="4">
    <source>
        <dbReference type="SAM" id="SignalP"/>
    </source>
</evidence>
<dbReference type="WBParaSite" id="SSTP_0000480900.1">
    <property type="protein sequence ID" value="SSTP_0000480900.1"/>
    <property type="gene ID" value="SSTP_0000480900"/>
</dbReference>
<dbReference type="CDD" id="cd00054">
    <property type="entry name" value="EGF_CA"/>
    <property type="match status" value="2"/>
</dbReference>
<dbReference type="InterPro" id="IPR000742">
    <property type="entry name" value="EGF"/>
</dbReference>
<evidence type="ECO:0000256" key="3">
    <source>
        <dbReference type="SAM" id="Phobius"/>
    </source>
</evidence>
<dbReference type="Pfam" id="PF00008">
    <property type="entry name" value="EGF"/>
    <property type="match status" value="1"/>
</dbReference>
<evidence type="ECO:0000313" key="8">
    <source>
        <dbReference type="WBParaSite" id="SSTP_0000480900.1"/>
    </source>
</evidence>
<feature type="domain" description="Laminin G" evidence="5">
    <location>
        <begin position="132"/>
        <end position="300"/>
    </location>
</feature>
<keyword evidence="7" id="KW-1185">Reference proteome</keyword>
<comment type="caution">
    <text evidence="2">Lacks conserved residue(s) required for the propagation of feature annotation.</text>
</comment>
<dbReference type="Gene3D" id="2.60.120.200">
    <property type="match status" value="3"/>
</dbReference>
<evidence type="ECO:0000313" key="7">
    <source>
        <dbReference type="Proteomes" id="UP000035681"/>
    </source>
</evidence>
<evidence type="ECO:0000313" key="9">
    <source>
        <dbReference type="WBParaSite" id="TCONS_00014948.p1"/>
    </source>
</evidence>
<dbReference type="PANTHER" id="PTHR15036">
    <property type="entry name" value="PIKACHURIN-LIKE PROTEIN"/>
    <property type="match status" value="1"/>
</dbReference>
<dbReference type="PROSITE" id="PS00022">
    <property type="entry name" value="EGF_1"/>
    <property type="match status" value="1"/>
</dbReference>
<evidence type="ECO:0000256" key="2">
    <source>
        <dbReference type="PROSITE-ProRule" id="PRU00076"/>
    </source>
</evidence>
<feature type="domain" description="EGF-like" evidence="6">
    <location>
        <begin position="885"/>
        <end position="922"/>
    </location>
</feature>
<dbReference type="InterPro" id="IPR013320">
    <property type="entry name" value="ConA-like_dom_sf"/>
</dbReference>
<organism evidence="8">
    <name type="scientific">Strongyloides stercoralis</name>
    <name type="common">Threadworm</name>
    <dbReference type="NCBI Taxonomy" id="6248"/>
    <lineage>
        <taxon>Eukaryota</taxon>
        <taxon>Metazoa</taxon>
        <taxon>Ecdysozoa</taxon>
        <taxon>Nematoda</taxon>
        <taxon>Chromadorea</taxon>
        <taxon>Rhabditida</taxon>
        <taxon>Tylenchina</taxon>
        <taxon>Panagrolaimomorpha</taxon>
        <taxon>Strongyloidoidea</taxon>
        <taxon>Strongyloididae</taxon>
        <taxon>Strongyloides</taxon>
    </lineage>
</organism>
<feature type="signal peptide" evidence="4">
    <location>
        <begin position="1"/>
        <end position="23"/>
    </location>
</feature>
<reference evidence="8" key="1">
    <citation type="submission" date="2015-08" db="UniProtKB">
        <authorList>
            <consortium name="WormBaseParasite"/>
        </authorList>
    </citation>
    <scope>IDENTIFICATION</scope>
</reference>
<dbReference type="AlphaFoldDB" id="A0A0K0E5M2"/>
<dbReference type="CDD" id="cd00110">
    <property type="entry name" value="LamG"/>
    <property type="match status" value="2"/>
</dbReference>
<feature type="chain" id="PRO_5005327602" evidence="4">
    <location>
        <begin position="24"/>
        <end position="1196"/>
    </location>
</feature>
<dbReference type="PROSITE" id="PS50025">
    <property type="entry name" value="LAM_G_DOMAIN"/>
    <property type="match status" value="2"/>
</dbReference>
<dbReference type="PROSITE" id="PS50026">
    <property type="entry name" value="EGF_3"/>
    <property type="match status" value="2"/>
</dbReference>
<evidence type="ECO:0000256" key="1">
    <source>
        <dbReference type="ARBA" id="ARBA00023157"/>
    </source>
</evidence>
<feature type="domain" description="EGF-like" evidence="6">
    <location>
        <begin position="455"/>
        <end position="492"/>
    </location>
</feature>
<proteinExistence type="predicted"/>
<dbReference type="SMART" id="SM00282">
    <property type="entry name" value="LamG"/>
    <property type="match status" value="3"/>
</dbReference>
<evidence type="ECO:0000259" key="6">
    <source>
        <dbReference type="PROSITE" id="PS50026"/>
    </source>
</evidence>
<accession>A0A0K0E5M2</accession>
<dbReference type="GO" id="GO:0016020">
    <property type="term" value="C:membrane"/>
    <property type="evidence" value="ECO:0007669"/>
    <property type="project" value="UniProtKB-SubCell"/>
</dbReference>
<dbReference type="Pfam" id="PF02210">
    <property type="entry name" value="Laminin_G_2"/>
    <property type="match status" value="2"/>
</dbReference>
<dbReference type="SUPFAM" id="SSF49899">
    <property type="entry name" value="Concanavalin A-like lectins/glucanases"/>
    <property type="match status" value="4"/>
</dbReference>
<feature type="domain" description="Laminin G" evidence="5">
    <location>
        <begin position="723"/>
        <end position="889"/>
    </location>
</feature>
<keyword evidence="3" id="KW-0472">Membrane</keyword>
<keyword evidence="4" id="KW-0732">Signal</keyword>
<dbReference type="PANTHER" id="PTHR15036:SF49">
    <property type="entry name" value="AXOTACTIN"/>
    <property type="match status" value="1"/>
</dbReference>
<protein>
    <submittedName>
        <fullName evidence="8">Agrin</fullName>
    </submittedName>
    <submittedName>
        <fullName evidence="9">EGF-like domain-containing protein</fullName>
    </submittedName>
</protein>